<dbReference type="PANTHER" id="PTHR15020:SF50">
    <property type="entry name" value="UPF0659 PROTEIN YMR090W"/>
    <property type="match status" value="1"/>
</dbReference>
<protein>
    <recommendedName>
        <fullName evidence="2">NAD(P)-binding domain-containing protein</fullName>
    </recommendedName>
</protein>
<comment type="caution">
    <text evidence="3">The sequence shown here is derived from an EMBL/GenBank/DDBJ whole genome shotgun (WGS) entry which is preliminary data.</text>
</comment>
<dbReference type="Gene3D" id="3.40.50.720">
    <property type="entry name" value="NAD(P)-binding Rossmann-like Domain"/>
    <property type="match status" value="1"/>
</dbReference>
<dbReference type="InterPro" id="IPR016040">
    <property type="entry name" value="NAD(P)-bd_dom"/>
</dbReference>
<dbReference type="EMBL" id="MU855554">
    <property type="protein sequence ID" value="KAK3901804.1"/>
    <property type="molecule type" value="Genomic_DNA"/>
</dbReference>
<evidence type="ECO:0000313" key="4">
    <source>
        <dbReference type="Proteomes" id="UP001303889"/>
    </source>
</evidence>
<name>A0AAN6RT40_9PEZI</name>
<keyword evidence="4" id="KW-1185">Reference proteome</keyword>
<reference evidence="3" key="1">
    <citation type="journal article" date="2023" name="Mol. Phylogenet. Evol.">
        <title>Genome-scale phylogeny and comparative genomics of the fungal order Sordariales.</title>
        <authorList>
            <person name="Hensen N."/>
            <person name="Bonometti L."/>
            <person name="Westerberg I."/>
            <person name="Brannstrom I.O."/>
            <person name="Guillou S."/>
            <person name="Cros-Aarteil S."/>
            <person name="Calhoun S."/>
            <person name="Haridas S."/>
            <person name="Kuo A."/>
            <person name="Mondo S."/>
            <person name="Pangilinan J."/>
            <person name="Riley R."/>
            <person name="LaButti K."/>
            <person name="Andreopoulos B."/>
            <person name="Lipzen A."/>
            <person name="Chen C."/>
            <person name="Yan M."/>
            <person name="Daum C."/>
            <person name="Ng V."/>
            <person name="Clum A."/>
            <person name="Steindorff A."/>
            <person name="Ohm R.A."/>
            <person name="Martin F."/>
            <person name="Silar P."/>
            <person name="Natvig D.O."/>
            <person name="Lalanne C."/>
            <person name="Gautier V."/>
            <person name="Ament-Velasquez S.L."/>
            <person name="Kruys A."/>
            <person name="Hutchinson M.I."/>
            <person name="Powell A.J."/>
            <person name="Barry K."/>
            <person name="Miller A.N."/>
            <person name="Grigoriev I.V."/>
            <person name="Debuchy R."/>
            <person name="Gladieux P."/>
            <person name="Hiltunen Thoren M."/>
            <person name="Johannesson H."/>
        </authorList>
    </citation>
    <scope>NUCLEOTIDE SEQUENCE</scope>
    <source>
        <strain evidence="3">CBS 103.79</strain>
    </source>
</reference>
<dbReference type="Proteomes" id="UP001303889">
    <property type="component" value="Unassembled WGS sequence"/>
</dbReference>
<accession>A0AAN6RT40</accession>
<comment type="similarity">
    <text evidence="1">Belongs to the avfA family.</text>
</comment>
<feature type="domain" description="NAD(P)-binding" evidence="2">
    <location>
        <begin position="8"/>
        <end position="211"/>
    </location>
</feature>
<dbReference type="InterPro" id="IPR036291">
    <property type="entry name" value="NAD(P)-bd_dom_sf"/>
</dbReference>
<reference evidence="3" key="2">
    <citation type="submission" date="2023-05" db="EMBL/GenBank/DDBJ databases">
        <authorList>
            <consortium name="Lawrence Berkeley National Laboratory"/>
            <person name="Steindorff A."/>
            <person name="Hensen N."/>
            <person name="Bonometti L."/>
            <person name="Westerberg I."/>
            <person name="Brannstrom I.O."/>
            <person name="Guillou S."/>
            <person name="Cros-Aarteil S."/>
            <person name="Calhoun S."/>
            <person name="Haridas S."/>
            <person name="Kuo A."/>
            <person name="Mondo S."/>
            <person name="Pangilinan J."/>
            <person name="Riley R."/>
            <person name="Labutti K."/>
            <person name="Andreopoulos B."/>
            <person name="Lipzen A."/>
            <person name="Chen C."/>
            <person name="Yanf M."/>
            <person name="Daum C."/>
            <person name="Ng V."/>
            <person name="Clum A."/>
            <person name="Ohm R."/>
            <person name="Martin F."/>
            <person name="Silar P."/>
            <person name="Natvig D."/>
            <person name="Lalanne C."/>
            <person name="Gautier V."/>
            <person name="Ament-Velasquez S.L."/>
            <person name="Kruys A."/>
            <person name="Hutchinson M.I."/>
            <person name="Powell A.J."/>
            <person name="Barry K."/>
            <person name="Miller A.N."/>
            <person name="Grigoriev I.V."/>
            <person name="Debuchy R."/>
            <person name="Gladieux P."/>
            <person name="Thoren M.H."/>
            <person name="Johannesson H."/>
        </authorList>
    </citation>
    <scope>NUCLEOTIDE SEQUENCE</scope>
    <source>
        <strain evidence="3">CBS 103.79</strain>
    </source>
</reference>
<organism evidence="3 4">
    <name type="scientific">Staphylotrichum tortipilum</name>
    <dbReference type="NCBI Taxonomy" id="2831512"/>
    <lineage>
        <taxon>Eukaryota</taxon>
        <taxon>Fungi</taxon>
        <taxon>Dikarya</taxon>
        <taxon>Ascomycota</taxon>
        <taxon>Pezizomycotina</taxon>
        <taxon>Sordariomycetes</taxon>
        <taxon>Sordariomycetidae</taxon>
        <taxon>Sordariales</taxon>
        <taxon>Chaetomiaceae</taxon>
        <taxon>Staphylotrichum</taxon>
    </lineage>
</organism>
<dbReference type="Pfam" id="PF13460">
    <property type="entry name" value="NAD_binding_10"/>
    <property type="match status" value="1"/>
</dbReference>
<dbReference type="AlphaFoldDB" id="A0AAN6RT40"/>
<dbReference type="PANTHER" id="PTHR15020">
    <property type="entry name" value="FLAVIN REDUCTASE-RELATED"/>
    <property type="match status" value="1"/>
</dbReference>
<sequence>MPSYAVLGATGGIGRSLLRVLLQSPDNQINAYCRSRAKLLRVCPEAANTEQLKVFEGRLDDVSLIAGCIRDTRAVFLAVSVSDNMPGCTIAREATSVAVAALDDIRKRDGPTTRLPTVILSSSASLDHSFSGDVPPFVHWLLDRAVSNLYHDLAEAESLLRAQKDWVSTVFVRPGGLVHDRQGGHEISTTTAKTPLSFLDLAAGMVEIAEDKEGRHHMRSVSVLPTSDKVAFPWDCVYFVLTGLLYHYLPWTYRFFGEYRRR</sequence>
<evidence type="ECO:0000259" key="2">
    <source>
        <dbReference type="Pfam" id="PF13460"/>
    </source>
</evidence>
<dbReference type="SUPFAM" id="SSF51735">
    <property type="entry name" value="NAD(P)-binding Rossmann-fold domains"/>
    <property type="match status" value="1"/>
</dbReference>
<evidence type="ECO:0000256" key="1">
    <source>
        <dbReference type="ARBA" id="ARBA00038376"/>
    </source>
</evidence>
<evidence type="ECO:0000313" key="3">
    <source>
        <dbReference type="EMBL" id="KAK3901804.1"/>
    </source>
</evidence>
<proteinExistence type="inferred from homology"/>
<gene>
    <name evidence="3" type="ORF">C8A05DRAFT_34500</name>
</gene>